<evidence type="ECO:0000313" key="2">
    <source>
        <dbReference type="Proteomes" id="UP000738325"/>
    </source>
</evidence>
<protein>
    <recommendedName>
        <fullName evidence="3">F-box domain-containing protein</fullName>
    </recommendedName>
</protein>
<gene>
    <name evidence="1" type="ORF">BGZ99_005551</name>
</gene>
<sequence>MRENPLHIPEIRSRISHLVSVNDAIACVRVSKAWNEDFAHPIWCTVDFDAHITFEDLNVKTVIKYGHHINTIKNLTMQSQLQLLLHPNVKNVRYLQMDCPNNARFKAQCSDLISNNSQSLQTLRIKMSNVARHSDPSNRMISVHAIVPDFSDSRLTLISFSGVCLSRNSFVYLLKRCPLLTHVDLQSDVVLYSAPTIDSFQHPGVLTLAAPIRQVFIPDSQYDIPPIGLTLLMHFPNLVKWQCTNQLTALSVPFGRIKAEVTMCCPKVSAIDTRMTPSPALYSLLTDVFHNLTSVTIGYEQLSMDVIVALLFHQATLQEVSTTSENTQLGIEQDAVCRLGDTFRDQGRALQLLPRGCANLTVLKLERHEMDMDYVEEKEWACKGLEQLRVRIKGLDTKEKVDTAIRLWMEGGIKRENSDEEQEKTIEARVARYLLKFTELKSVWLGTRTVNV</sequence>
<dbReference type="Gene3D" id="3.80.10.10">
    <property type="entry name" value="Ribonuclease Inhibitor"/>
    <property type="match status" value="1"/>
</dbReference>
<dbReference type="SUPFAM" id="SSF52047">
    <property type="entry name" value="RNI-like"/>
    <property type="match status" value="1"/>
</dbReference>
<keyword evidence="2" id="KW-1185">Reference proteome</keyword>
<comment type="caution">
    <text evidence="1">The sequence shown here is derived from an EMBL/GenBank/DDBJ whole genome shotgun (WGS) entry which is preliminary data.</text>
</comment>
<name>A0A9P6UTL6_9FUNG</name>
<dbReference type="EMBL" id="JAAAIP010000360">
    <property type="protein sequence ID" value="KAG0318652.1"/>
    <property type="molecule type" value="Genomic_DNA"/>
</dbReference>
<accession>A0A9P6UTL6</accession>
<reference evidence="1" key="1">
    <citation type="journal article" date="2020" name="Fungal Divers.">
        <title>Resolving the Mortierellaceae phylogeny through synthesis of multi-gene phylogenetics and phylogenomics.</title>
        <authorList>
            <person name="Vandepol N."/>
            <person name="Liber J."/>
            <person name="Desiro A."/>
            <person name="Na H."/>
            <person name="Kennedy M."/>
            <person name="Barry K."/>
            <person name="Grigoriev I.V."/>
            <person name="Miller A.N."/>
            <person name="O'Donnell K."/>
            <person name="Stajich J.E."/>
            <person name="Bonito G."/>
        </authorList>
    </citation>
    <scope>NUCLEOTIDE SEQUENCE</scope>
    <source>
        <strain evidence="1">REB-010B</strain>
    </source>
</reference>
<evidence type="ECO:0008006" key="3">
    <source>
        <dbReference type="Google" id="ProtNLM"/>
    </source>
</evidence>
<dbReference type="AlphaFoldDB" id="A0A9P6UTL6"/>
<dbReference type="Proteomes" id="UP000738325">
    <property type="component" value="Unassembled WGS sequence"/>
</dbReference>
<evidence type="ECO:0000313" key="1">
    <source>
        <dbReference type="EMBL" id="KAG0318652.1"/>
    </source>
</evidence>
<organism evidence="1 2">
    <name type="scientific">Dissophora globulifera</name>
    <dbReference type="NCBI Taxonomy" id="979702"/>
    <lineage>
        <taxon>Eukaryota</taxon>
        <taxon>Fungi</taxon>
        <taxon>Fungi incertae sedis</taxon>
        <taxon>Mucoromycota</taxon>
        <taxon>Mortierellomycotina</taxon>
        <taxon>Mortierellomycetes</taxon>
        <taxon>Mortierellales</taxon>
        <taxon>Mortierellaceae</taxon>
        <taxon>Dissophora</taxon>
    </lineage>
</organism>
<dbReference type="InterPro" id="IPR032675">
    <property type="entry name" value="LRR_dom_sf"/>
</dbReference>
<dbReference type="OrthoDB" id="2360932at2759"/>
<proteinExistence type="predicted"/>